<reference evidence="3" key="1">
    <citation type="submission" date="2016-10" db="EMBL/GenBank/DDBJ databases">
        <authorList>
            <person name="Varghese N."/>
            <person name="Submissions S."/>
        </authorList>
    </citation>
    <scope>NUCLEOTIDE SEQUENCE [LARGE SCALE GENOMIC DNA]</scope>
    <source>
        <strain evidence="3">CGMCC 1.3566</strain>
    </source>
</reference>
<evidence type="ECO:0000313" key="2">
    <source>
        <dbReference type="EMBL" id="SET31295.1"/>
    </source>
</evidence>
<dbReference type="STRING" id="237682.SAMN05421676_1045"/>
<gene>
    <name evidence="2" type="ORF">SAMN05421676_1045</name>
</gene>
<name>A0A1I0DG74_9BACI</name>
<feature type="compositionally biased region" description="Basic and acidic residues" evidence="1">
    <location>
        <begin position="1"/>
        <end position="28"/>
    </location>
</feature>
<proteinExistence type="predicted"/>
<dbReference type="Proteomes" id="UP000199095">
    <property type="component" value="Unassembled WGS sequence"/>
</dbReference>
<organism evidence="2 3">
    <name type="scientific">Salinibacillus kushneri</name>
    <dbReference type="NCBI Taxonomy" id="237682"/>
    <lineage>
        <taxon>Bacteria</taxon>
        <taxon>Bacillati</taxon>
        <taxon>Bacillota</taxon>
        <taxon>Bacilli</taxon>
        <taxon>Bacillales</taxon>
        <taxon>Bacillaceae</taxon>
        <taxon>Salinibacillus</taxon>
    </lineage>
</organism>
<evidence type="ECO:0000256" key="1">
    <source>
        <dbReference type="SAM" id="MobiDB-lite"/>
    </source>
</evidence>
<evidence type="ECO:0000313" key="3">
    <source>
        <dbReference type="Proteomes" id="UP000199095"/>
    </source>
</evidence>
<dbReference type="AlphaFoldDB" id="A0A1I0DG74"/>
<accession>A0A1I0DG74</accession>
<feature type="region of interest" description="Disordered" evidence="1">
    <location>
        <begin position="1"/>
        <end position="38"/>
    </location>
</feature>
<protein>
    <submittedName>
        <fullName evidence="2">Uncharacterized protein</fullName>
    </submittedName>
</protein>
<keyword evidence="3" id="KW-1185">Reference proteome</keyword>
<dbReference type="EMBL" id="FOHJ01000004">
    <property type="protein sequence ID" value="SET31295.1"/>
    <property type="molecule type" value="Genomic_DNA"/>
</dbReference>
<sequence>MSKKDNQKSRKPVEEKPTRKGWKGDGNPKLDGPNRPST</sequence>